<dbReference type="AlphaFoldDB" id="J4I296"/>
<dbReference type="RefSeq" id="XP_012185190.1">
    <property type="nucleotide sequence ID" value="XM_012329800.1"/>
</dbReference>
<reference evidence="2 3" key="1">
    <citation type="journal article" date="2012" name="Appl. Environ. Microbiol.">
        <title>Short-read sequencing for genomic analysis of the brown rot fungus Fibroporia radiculosa.</title>
        <authorList>
            <person name="Tang J.D."/>
            <person name="Perkins A.D."/>
            <person name="Sonstegard T.S."/>
            <person name="Schroeder S.G."/>
            <person name="Burgess S.C."/>
            <person name="Diehl S.V."/>
        </authorList>
    </citation>
    <scope>NUCLEOTIDE SEQUENCE [LARGE SCALE GENOMIC DNA]</scope>
    <source>
        <strain evidence="2 3">TFFH 294</strain>
    </source>
</reference>
<dbReference type="OrthoDB" id="2560792at2759"/>
<evidence type="ECO:0000313" key="2">
    <source>
        <dbReference type="EMBL" id="CCM05907.1"/>
    </source>
</evidence>
<gene>
    <name evidence="2" type="ORF">FIBRA_08145</name>
</gene>
<evidence type="ECO:0000313" key="3">
    <source>
        <dbReference type="Proteomes" id="UP000006352"/>
    </source>
</evidence>
<keyword evidence="3" id="KW-1185">Reference proteome</keyword>
<accession>J4I296</accession>
<proteinExistence type="predicted"/>
<name>J4I296_9APHY</name>
<sequence>MLHVPSFARNSKLQRVNTAPREPEHVLGRGCIHQVAVYTVELTLLSSSADAKFPGQYSPTTTPPSPTRENPGQVYPKTDPKAAPAETIPGTGGEHAPPFENLIGNPYAFDSSLDKLDSSLSDIITIIKGETSRVGTSGETEVLLRKFSGWRHELFALRSGRTKVVDRGHDETPAQGGMFTD</sequence>
<dbReference type="GeneID" id="24100818"/>
<dbReference type="EMBL" id="HE797213">
    <property type="protein sequence ID" value="CCM05907.1"/>
    <property type="molecule type" value="Genomic_DNA"/>
</dbReference>
<protein>
    <submittedName>
        <fullName evidence="2">Uncharacterized protein</fullName>
    </submittedName>
</protein>
<feature type="region of interest" description="Disordered" evidence="1">
    <location>
        <begin position="51"/>
        <end position="99"/>
    </location>
</feature>
<organism evidence="2 3">
    <name type="scientific">Fibroporia radiculosa</name>
    <dbReference type="NCBI Taxonomy" id="599839"/>
    <lineage>
        <taxon>Eukaryota</taxon>
        <taxon>Fungi</taxon>
        <taxon>Dikarya</taxon>
        <taxon>Basidiomycota</taxon>
        <taxon>Agaricomycotina</taxon>
        <taxon>Agaricomycetes</taxon>
        <taxon>Polyporales</taxon>
        <taxon>Fibroporiaceae</taxon>
        <taxon>Fibroporia</taxon>
    </lineage>
</organism>
<dbReference type="Proteomes" id="UP000006352">
    <property type="component" value="Unassembled WGS sequence"/>
</dbReference>
<evidence type="ECO:0000256" key="1">
    <source>
        <dbReference type="SAM" id="MobiDB-lite"/>
    </source>
</evidence>
<feature type="compositionally biased region" description="Polar residues" evidence="1">
    <location>
        <begin position="8"/>
        <end position="17"/>
    </location>
</feature>
<dbReference type="InParanoid" id="J4I296"/>
<dbReference type="HOGENOM" id="CLU_127772_0_0_1"/>
<feature type="region of interest" description="Disordered" evidence="1">
    <location>
        <begin position="1"/>
        <end position="22"/>
    </location>
</feature>